<dbReference type="InterPro" id="IPR035684">
    <property type="entry name" value="ArgRS_core"/>
</dbReference>
<evidence type="ECO:0000256" key="1">
    <source>
        <dbReference type="ARBA" id="ARBA00005594"/>
    </source>
</evidence>
<proteinExistence type="inferred from homology"/>
<sequence length="549" mass="61606">PISIRLNSKVGFGDYSSGLALSIDESNTTSMERATKIAEIVEGYKDPIIGQVKVAAPGFVNFFLDSVQLFKLTKDIDDMFGTNDLYGGQRIMVEYTDPNPYKEFHIGHFMPNIIGEAIARLHEYGGATVERVNYQGDVGLHVAKSVWGLIKKLEGDSQTMEELSKLSLLERVKIMGEAYVNGSKAYDDPEAKNEIDAINIAIYEGNDKNLMALYKEGRSWSLEYFETIYKRLGTTFDDYYFESESGKKGLEVVTAHINDGIFEKSEGAVIYRGENRGLHNRVFINSLGVPTYEAKELGLAQTKYERWRYDRSFIVTGNEVSEYFKVLIDAMSRVFPDLATKTTHVGHGMLTLKGAKMSSRTGNILRATDIIDAAKEAVVKVIDQSEKTSNEPLSDREIELVALAAIRYTFLRLSIGKNIVFDFDTSFSFDGDSGPYLLYTYARAVHIIENAKGITVKDSFEAWSGEEDDLIKTLVQFPDVIRDAQESISLHGVTQYLTTLAQTFNSFYHAKRVIEDNEVDGRRLSLVLTVKKVLSNGMYVLGIEPLDRM</sequence>
<keyword evidence="7 10" id="KW-0030">Aminoacyl-tRNA synthetase</keyword>
<keyword evidence="4 10" id="KW-0547">Nucleotide-binding</keyword>
<dbReference type="EC" id="6.1.1.19" evidence="2 9"/>
<reference evidence="13" key="1">
    <citation type="submission" date="2017-09" db="EMBL/GenBank/DDBJ databases">
        <title>Depth-based differentiation of microbial function through sediment-hosted aquifers and enrichment of novel symbionts in the deep terrestrial subsurface.</title>
        <authorList>
            <person name="Probst A.J."/>
            <person name="Ladd B."/>
            <person name="Jarett J.K."/>
            <person name="Geller-Mcgrath D.E."/>
            <person name="Sieber C.M.K."/>
            <person name="Emerson J.B."/>
            <person name="Anantharaman K."/>
            <person name="Thomas B.C."/>
            <person name="Malmstrom R."/>
            <person name="Stieglmeier M."/>
            <person name="Klingl A."/>
            <person name="Woyke T."/>
            <person name="Ryan C.M."/>
            <person name="Banfield J.F."/>
        </authorList>
    </citation>
    <scope>NUCLEOTIDE SEQUENCE [LARGE SCALE GENOMIC DNA]</scope>
</reference>
<comment type="caution">
    <text evidence="12">The sequence shown here is derived from an EMBL/GenBank/DDBJ whole genome shotgun (WGS) entry which is preliminary data.</text>
</comment>
<dbReference type="Gene3D" id="1.10.730.10">
    <property type="entry name" value="Isoleucyl-tRNA Synthetase, Domain 1"/>
    <property type="match status" value="1"/>
</dbReference>
<dbReference type="Gene3D" id="3.40.50.620">
    <property type="entry name" value="HUPs"/>
    <property type="match status" value="1"/>
</dbReference>
<evidence type="ECO:0000259" key="11">
    <source>
        <dbReference type="SMART" id="SM00836"/>
    </source>
</evidence>
<dbReference type="InterPro" id="IPR001278">
    <property type="entry name" value="Arg-tRNA-ligase"/>
</dbReference>
<dbReference type="InterPro" id="IPR009080">
    <property type="entry name" value="tRNAsynth_Ia_anticodon-bd"/>
</dbReference>
<comment type="catalytic activity">
    <reaction evidence="8">
        <text>tRNA(Arg) + L-arginine + ATP = L-arginyl-tRNA(Arg) + AMP + diphosphate</text>
        <dbReference type="Rhea" id="RHEA:20301"/>
        <dbReference type="Rhea" id="RHEA-COMP:9658"/>
        <dbReference type="Rhea" id="RHEA-COMP:9673"/>
        <dbReference type="ChEBI" id="CHEBI:30616"/>
        <dbReference type="ChEBI" id="CHEBI:32682"/>
        <dbReference type="ChEBI" id="CHEBI:33019"/>
        <dbReference type="ChEBI" id="CHEBI:78442"/>
        <dbReference type="ChEBI" id="CHEBI:78513"/>
        <dbReference type="ChEBI" id="CHEBI:456215"/>
        <dbReference type="EC" id="6.1.1.19"/>
    </reaction>
</comment>
<dbReference type="AlphaFoldDB" id="A0A2M7X3C7"/>
<keyword evidence="3 10" id="KW-0436">Ligase</keyword>
<keyword evidence="6 10" id="KW-0648">Protein biosynthesis</keyword>
<evidence type="ECO:0000256" key="5">
    <source>
        <dbReference type="ARBA" id="ARBA00022840"/>
    </source>
</evidence>
<dbReference type="GO" id="GO:0005737">
    <property type="term" value="C:cytoplasm"/>
    <property type="evidence" value="ECO:0007669"/>
    <property type="project" value="UniProtKB-UniRule"/>
</dbReference>
<feature type="non-terminal residue" evidence="12">
    <location>
        <position position="1"/>
    </location>
</feature>
<keyword evidence="5 10" id="KW-0067">ATP-binding</keyword>
<evidence type="ECO:0000313" key="12">
    <source>
        <dbReference type="EMBL" id="PJA40682.1"/>
    </source>
</evidence>
<dbReference type="InterPro" id="IPR036695">
    <property type="entry name" value="Arg-tRNA-synth_N_sf"/>
</dbReference>
<dbReference type="PANTHER" id="PTHR11956:SF5">
    <property type="entry name" value="ARGININE--TRNA LIGASE, CYTOPLASMIC"/>
    <property type="match status" value="1"/>
</dbReference>
<dbReference type="NCBIfam" id="TIGR00456">
    <property type="entry name" value="argS"/>
    <property type="match status" value="1"/>
</dbReference>
<dbReference type="Pfam" id="PF05746">
    <property type="entry name" value="DALR_1"/>
    <property type="match status" value="1"/>
</dbReference>
<organism evidence="12 13">
    <name type="scientific">candidate division WWE3 bacterium CG_4_9_14_3_um_filter_39_7</name>
    <dbReference type="NCBI Taxonomy" id="1975080"/>
    <lineage>
        <taxon>Bacteria</taxon>
        <taxon>Katanobacteria</taxon>
    </lineage>
</organism>
<evidence type="ECO:0000256" key="9">
    <source>
        <dbReference type="NCBIfam" id="TIGR00456"/>
    </source>
</evidence>
<dbReference type="Gene3D" id="3.30.1360.70">
    <property type="entry name" value="Arginyl tRNA synthetase N-terminal domain"/>
    <property type="match status" value="1"/>
</dbReference>
<dbReference type="InterPro" id="IPR008909">
    <property type="entry name" value="DALR_anticod-bd"/>
</dbReference>
<name>A0A2M7X3C7_UNCKA</name>
<dbReference type="Pfam" id="PF00750">
    <property type="entry name" value="tRNA-synt_1d"/>
    <property type="match status" value="1"/>
</dbReference>
<evidence type="ECO:0000256" key="2">
    <source>
        <dbReference type="ARBA" id="ARBA00012837"/>
    </source>
</evidence>
<gene>
    <name evidence="12" type="primary">argS</name>
    <name evidence="12" type="ORF">CO179_01610</name>
</gene>
<evidence type="ECO:0000256" key="10">
    <source>
        <dbReference type="RuleBase" id="RU363038"/>
    </source>
</evidence>
<dbReference type="InterPro" id="IPR014729">
    <property type="entry name" value="Rossmann-like_a/b/a_fold"/>
</dbReference>
<dbReference type="SUPFAM" id="SSF52374">
    <property type="entry name" value="Nucleotidylyl transferase"/>
    <property type="match status" value="1"/>
</dbReference>
<accession>A0A2M7X3C7</accession>
<dbReference type="PANTHER" id="PTHR11956">
    <property type="entry name" value="ARGINYL-TRNA SYNTHETASE"/>
    <property type="match status" value="1"/>
</dbReference>
<evidence type="ECO:0000256" key="6">
    <source>
        <dbReference type="ARBA" id="ARBA00022917"/>
    </source>
</evidence>
<dbReference type="Proteomes" id="UP000231195">
    <property type="component" value="Unassembled WGS sequence"/>
</dbReference>
<evidence type="ECO:0000313" key="13">
    <source>
        <dbReference type="Proteomes" id="UP000231195"/>
    </source>
</evidence>
<dbReference type="FunFam" id="1.10.730.10:FF:000006">
    <property type="entry name" value="Arginyl-tRNA synthetase 2, mitochondrial"/>
    <property type="match status" value="1"/>
</dbReference>
<dbReference type="SMART" id="SM00836">
    <property type="entry name" value="DALR_1"/>
    <property type="match status" value="1"/>
</dbReference>
<evidence type="ECO:0000256" key="7">
    <source>
        <dbReference type="ARBA" id="ARBA00023146"/>
    </source>
</evidence>
<dbReference type="SUPFAM" id="SSF55190">
    <property type="entry name" value="Arginyl-tRNA synthetase (ArgRS), N-terminal 'additional' domain"/>
    <property type="match status" value="1"/>
</dbReference>
<feature type="domain" description="DALR anticodon binding" evidence="11">
    <location>
        <begin position="437"/>
        <end position="549"/>
    </location>
</feature>
<evidence type="ECO:0000256" key="4">
    <source>
        <dbReference type="ARBA" id="ARBA00022741"/>
    </source>
</evidence>
<dbReference type="GO" id="GO:0005524">
    <property type="term" value="F:ATP binding"/>
    <property type="evidence" value="ECO:0007669"/>
    <property type="project" value="UniProtKB-KW"/>
</dbReference>
<dbReference type="GO" id="GO:0004814">
    <property type="term" value="F:arginine-tRNA ligase activity"/>
    <property type="evidence" value="ECO:0007669"/>
    <property type="project" value="UniProtKB-UniRule"/>
</dbReference>
<dbReference type="EMBL" id="PFWZ01000066">
    <property type="protein sequence ID" value="PJA40682.1"/>
    <property type="molecule type" value="Genomic_DNA"/>
</dbReference>
<dbReference type="PRINTS" id="PR01038">
    <property type="entry name" value="TRNASYNTHARG"/>
</dbReference>
<dbReference type="GO" id="GO:0006420">
    <property type="term" value="P:arginyl-tRNA aminoacylation"/>
    <property type="evidence" value="ECO:0007669"/>
    <property type="project" value="UniProtKB-UniRule"/>
</dbReference>
<protein>
    <recommendedName>
        <fullName evidence="2 9">Arginine--tRNA ligase</fullName>
        <ecNumber evidence="2 9">6.1.1.19</ecNumber>
    </recommendedName>
</protein>
<dbReference type="Pfam" id="PF03485">
    <property type="entry name" value="Arg_tRNA_synt_N"/>
    <property type="match status" value="1"/>
</dbReference>
<dbReference type="SUPFAM" id="SSF47323">
    <property type="entry name" value="Anticodon-binding domain of a subclass of class I aminoacyl-tRNA synthetases"/>
    <property type="match status" value="1"/>
</dbReference>
<dbReference type="InterPro" id="IPR005148">
    <property type="entry name" value="Arg-tRNA-synth_N"/>
</dbReference>
<evidence type="ECO:0000256" key="8">
    <source>
        <dbReference type="ARBA" id="ARBA00049339"/>
    </source>
</evidence>
<comment type="similarity">
    <text evidence="1 10">Belongs to the class-I aminoacyl-tRNA synthetase family.</text>
</comment>
<evidence type="ECO:0000256" key="3">
    <source>
        <dbReference type="ARBA" id="ARBA00022598"/>
    </source>
</evidence>